<reference evidence="2 3" key="1">
    <citation type="submission" date="2018-10" db="EMBL/GenBank/DDBJ databases">
        <title>Natronolimnobius sp. XQ-INN 246 isolated from Inner Mongolia Autonomous Region of China.</title>
        <authorList>
            <person name="Xue Q."/>
        </authorList>
    </citation>
    <scope>NUCLEOTIDE SEQUENCE [LARGE SCALE GENOMIC DNA]</scope>
    <source>
        <strain evidence="2 3">XQ-INN 246</strain>
    </source>
</reference>
<comment type="caution">
    <text evidence="2">The sequence shown here is derived from an EMBL/GenBank/DDBJ whole genome shotgun (WGS) entry which is preliminary data.</text>
</comment>
<organism evidence="2 3">
    <name type="scientific">Salinadaptatus halalkaliphilus</name>
    <dbReference type="NCBI Taxonomy" id="2419781"/>
    <lineage>
        <taxon>Archaea</taxon>
        <taxon>Methanobacteriati</taxon>
        <taxon>Methanobacteriota</taxon>
        <taxon>Stenosarchaea group</taxon>
        <taxon>Halobacteria</taxon>
        <taxon>Halobacteriales</taxon>
        <taxon>Natrialbaceae</taxon>
        <taxon>Salinadaptatus</taxon>
    </lineage>
</organism>
<evidence type="ECO:0000313" key="2">
    <source>
        <dbReference type="EMBL" id="THE65731.1"/>
    </source>
</evidence>
<accession>A0A4S3TN99</accession>
<keyword evidence="3" id="KW-1185">Reference proteome</keyword>
<dbReference type="Proteomes" id="UP000318864">
    <property type="component" value="Unassembled WGS sequence"/>
</dbReference>
<dbReference type="EMBL" id="RBZW01000016">
    <property type="protein sequence ID" value="THE65731.1"/>
    <property type="molecule type" value="Genomic_DNA"/>
</dbReference>
<evidence type="ECO:0000256" key="1">
    <source>
        <dbReference type="SAM" id="MobiDB-lite"/>
    </source>
</evidence>
<protein>
    <submittedName>
        <fullName evidence="2">Uncharacterized protein</fullName>
    </submittedName>
</protein>
<proteinExistence type="predicted"/>
<dbReference type="AlphaFoldDB" id="A0A4S3TN99"/>
<feature type="region of interest" description="Disordered" evidence="1">
    <location>
        <begin position="15"/>
        <end position="35"/>
    </location>
</feature>
<gene>
    <name evidence="2" type="ORF">D8Y22_06060</name>
</gene>
<name>A0A4S3TN99_9EURY</name>
<evidence type="ECO:0000313" key="3">
    <source>
        <dbReference type="Proteomes" id="UP000318864"/>
    </source>
</evidence>
<sequence length="68" mass="7552">MFARNDAIDSTVRFDAASETNDQELGSARSHRSVGTLVPVTSPEWHLEWKRGHSTNCNDAHTDRTAVV</sequence>